<accession>A0A2S3HWV8</accession>
<feature type="transmembrane region" description="Helical" evidence="1">
    <location>
        <begin position="63"/>
        <end position="82"/>
    </location>
</feature>
<keyword evidence="1" id="KW-0472">Membrane</keyword>
<name>A0A2S3HWV8_9POAL</name>
<dbReference type="EMBL" id="CM008050">
    <property type="protein sequence ID" value="PAN31362.1"/>
    <property type="molecule type" value="Genomic_DNA"/>
</dbReference>
<evidence type="ECO:0000313" key="2">
    <source>
        <dbReference type="EMBL" id="PAN31362.1"/>
    </source>
</evidence>
<gene>
    <name evidence="2" type="ORF">PAHAL_5G413600</name>
</gene>
<protein>
    <submittedName>
        <fullName evidence="2">Uncharacterized protein</fullName>
    </submittedName>
</protein>
<sequence length="110" mass="12114">MSSMSSASSDPAVDLERGAAAEKTDEVNPRVAICKAILDVAAVLYVVFHIGLFTWIVRVSEYWWDPWLAVVVLLPILLYSLWLKATFFDTKPTPGSDGSDLVTKLLASKK</sequence>
<keyword evidence="1" id="KW-1133">Transmembrane helix</keyword>
<proteinExistence type="predicted"/>
<dbReference type="Gramene" id="PAN31362">
    <property type="protein sequence ID" value="PAN31362"/>
    <property type="gene ID" value="PAHAL_5G413600"/>
</dbReference>
<feature type="transmembrane region" description="Helical" evidence="1">
    <location>
        <begin position="36"/>
        <end position="57"/>
    </location>
</feature>
<evidence type="ECO:0000256" key="1">
    <source>
        <dbReference type="SAM" id="Phobius"/>
    </source>
</evidence>
<reference evidence="2" key="1">
    <citation type="submission" date="2018-04" db="EMBL/GenBank/DDBJ databases">
        <title>WGS assembly of Panicum hallii.</title>
        <authorList>
            <person name="Lovell J."/>
            <person name="Jenkins J."/>
            <person name="Lowry D."/>
            <person name="Mamidi S."/>
            <person name="Sreedasyam A."/>
            <person name="Weng X."/>
            <person name="Barry K."/>
            <person name="Bonette J."/>
            <person name="Campitelli B."/>
            <person name="Daum C."/>
            <person name="Gordon S."/>
            <person name="Gould B."/>
            <person name="Lipzen A."/>
            <person name="Macqueen A."/>
            <person name="Palacio-Mejia J."/>
            <person name="Plott C."/>
            <person name="Shakirov E."/>
            <person name="Shu S."/>
            <person name="Yoshinaga Y."/>
            <person name="Zane M."/>
            <person name="Rokhsar D."/>
            <person name="Grimwood J."/>
            <person name="Schmutz J."/>
            <person name="Juenger T."/>
        </authorList>
    </citation>
    <scope>NUCLEOTIDE SEQUENCE [LARGE SCALE GENOMIC DNA]</scope>
    <source>
        <strain evidence="2">FIL2</strain>
    </source>
</reference>
<dbReference type="AlphaFoldDB" id="A0A2S3HWV8"/>
<dbReference type="Proteomes" id="UP000243499">
    <property type="component" value="Chromosome 5"/>
</dbReference>
<organism evidence="2">
    <name type="scientific">Panicum hallii</name>
    <dbReference type="NCBI Taxonomy" id="206008"/>
    <lineage>
        <taxon>Eukaryota</taxon>
        <taxon>Viridiplantae</taxon>
        <taxon>Streptophyta</taxon>
        <taxon>Embryophyta</taxon>
        <taxon>Tracheophyta</taxon>
        <taxon>Spermatophyta</taxon>
        <taxon>Magnoliopsida</taxon>
        <taxon>Liliopsida</taxon>
        <taxon>Poales</taxon>
        <taxon>Poaceae</taxon>
        <taxon>PACMAD clade</taxon>
        <taxon>Panicoideae</taxon>
        <taxon>Panicodae</taxon>
        <taxon>Paniceae</taxon>
        <taxon>Panicinae</taxon>
        <taxon>Panicum</taxon>
        <taxon>Panicum sect. Panicum</taxon>
    </lineage>
</organism>
<keyword evidence="1" id="KW-0812">Transmembrane</keyword>